<dbReference type="PANTHER" id="PTHR19136">
    <property type="entry name" value="MOLYBDENUM COFACTOR GUANYLYLTRANSFERASE"/>
    <property type="match status" value="1"/>
</dbReference>
<dbReference type="CDD" id="cd02503">
    <property type="entry name" value="MobA"/>
    <property type="match status" value="1"/>
</dbReference>
<evidence type="ECO:0000256" key="5">
    <source>
        <dbReference type="ARBA" id="ARBA00022842"/>
    </source>
</evidence>
<sequence>MILGAVLAGGRSSRFGSDKALALLDGVPLIERAIATLARQCRAVVVVGREEASVPCLPDWPAPGMGPLGGLAAALHFARERGFTQVLSLPVDGLVGEGLLGQLYPGPSYVASQPVIGLWPVEICRTIEVLLRGDGRHSLRALAQACGARAVELAQPPANINTPQDLAALEHHGRLPL</sequence>
<evidence type="ECO:0000256" key="7">
    <source>
        <dbReference type="ARBA" id="ARBA00023150"/>
    </source>
</evidence>
<reference evidence="9 10" key="1">
    <citation type="submission" date="2019-01" db="EMBL/GenBank/DDBJ databases">
        <authorList>
            <person name="Chen W.-M."/>
        </authorList>
    </citation>
    <scope>NUCLEOTIDE SEQUENCE [LARGE SCALE GENOMIC DNA]</scope>
    <source>
        <strain evidence="9 10">FSY-9</strain>
    </source>
</reference>
<keyword evidence="5" id="KW-0460">Magnesium</keyword>
<keyword evidence="2 9" id="KW-0808">Transferase</keyword>
<dbReference type="AlphaFoldDB" id="A0A3S3TLZ7"/>
<dbReference type="Pfam" id="PF12804">
    <property type="entry name" value="NTP_transf_3"/>
    <property type="match status" value="1"/>
</dbReference>
<keyword evidence="10" id="KW-1185">Reference proteome</keyword>
<dbReference type="GO" id="GO:0046872">
    <property type="term" value="F:metal ion binding"/>
    <property type="evidence" value="ECO:0007669"/>
    <property type="project" value="UniProtKB-KW"/>
</dbReference>
<dbReference type="GO" id="GO:0006777">
    <property type="term" value="P:Mo-molybdopterin cofactor biosynthetic process"/>
    <property type="evidence" value="ECO:0007669"/>
    <property type="project" value="UniProtKB-KW"/>
</dbReference>
<dbReference type="GO" id="GO:0016779">
    <property type="term" value="F:nucleotidyltransferase activity"/>
    <property type="evidence" value="ECO:0007669"/>
    <property type="project" value="UniProtKB-KW"/>
</dbReference>
<dbReference type="OrthoDB" id="9788394at2"/>
<evidence type="ECO:0000256" key="4">
    <source>
        <dbReference type="ARBA" id="ARBA00022741"/>
    </source>
</evidence>
<dbReference type="Gene3D" id="3.90.550.10">
    <property type="entry name" value="Spore Coat Polysaccharide Biosynthesis Protein SpsA, Chain A"/>
    <property type="match status" value="1"/>
</dbReference>
<name>A0A3S3TLZ7_9SPHN</name>
<dbReference type="PANTHER" id="PTHR19136:SF81">
    <property type="entry name" value="MOLYBDENUM COFACTOR GUANYLYLTRANSFERASE"/>
    <property type="match status" value="1"/>
</dbReference>
<evidence type="ECO:0000256" key="6">
    <source>
        <dbReference type="ARBA" id="ARBA00023134"/>
    </source>
</evidence>
<accession>A0A3S3TLZ7</accession>
<evidence type="ECO:0000313" key="9">
    <source>
        <dbReference type="EMBL" id="RVU04110.1"/>
    </source>
</evidence>
<keyword evidence="7" id="KW-0501">Molybdenum cofactor biosynthesis</keyword>
<dbReference type="InterPro" id="IPR029044">
    <property type="entry name" value="Nucleotide-diphossugar_trans"/>
</dbReference>
<keyword evidence="6" id="KW-0342">GTP-binding</keyword>
<keyword evidence="9" id="KW-0548">Nucleotidyltransferase</keyword>
<proteinExistence type="predicted"/>
<evidence type="ECO:0000256" key="3">
    <source>
        <dbReference type="ARBA" id="ARBA00022723"/>
    </source>
</evidence>
<dbReference type="GO" id="GO:0005525">
    <property type="term" value="F:GTP binding"/>
    <property type="evidence" value="ECO:0007669"/>
    <property type="project" value="UniProtKB-KW"/>
</dbReference>
<dbReference type="InterPro" id="IPR025877">
    <property type="entry name" value="MobA-like_NTP_Trfase"/>
</dbReference>
<dbReference type="EMBL" id="SACO01000010">
    <property type="protein sequence ID" value="RVU04110.1"/>
    <property type="molecule type" value="Genomic_DNA"/>
</dbReference>
<dbReference type="RefSeq" id="WP_127710238.1">
    <property type="nucleotide sequence ID" value="NZ_SACO01000010.1"/>
</dbReference>
<keyword evidence="3" id="KW-0479">Metal-binding</keyword>
<evidence type="ECO:0000256" key="1">
    <source>
        <dbReference type="ARBA" id="ARBA00022490"/>
    </source>
</evidence>
<comment type="caution">
    <text evidence="9">The sequence shown here is derived from an EMBL/GenBank/DDBJ whole genome shotgun (WGS) entry which is preliminary data.</text>
</comment>
<dbReference type="Proteomes" id="UP000282837">
    <property type="component" value="Unassembled WGS sequence"/>
</dbReference>
<keyword evidence="4" id="KW-0547">Nucleotide-binding</keyword>
<feature type="domain" description="MobA-like NTP transferase" evidence="8">
    <location>
        <begin position="4"/>
        <end position="93"/>
    </location>
</feature>
<protein>
    <submittedName>
        <fullName evidence="9">Molybdenum cofactor guanylyltransferase</fullName>
    </submittedName>
</protein>
<gene>
    <name evidence="9" type="ORF">EOE18_13130</name>
</gene>
<evidence type="ECO:0000313" key="10">
    <source>
        <dbReference type="Proteomes" id="UP000282837"/>
    </source>
</evidence>
<evidence type="ECO:0000259" key="8">
    <source>
        <dbReference type="Pfam" id="PF12804"/>
    </source>
</evidence>
<evidence type="ECO:0000256" key="2">
    <source>
        <dbReference type="ARBA" id="ARBA00022679"/>
    </source>
</evidence>
<keyword evidence="1" id="KW-0963">Cytoplasm</keyword>
<dbReference type="InterPro" id="IPR013482">
    <property type="entry name" value="Molybde_CF_guanTrfase"/>
</dbReference>
<organism evidence="9 10">
    <name type="scientific">Novosphingobium umbonatum</name>
    <dbReference type="NCBI Taxonomy" id="1908524"/>
    <lineage>
        <taxon>Bacteria</taxon>
        <taxon>Pseudomonadati</taxon>
        <taxon>Pseudomonadota</taxon>
        <taxon>Alphaproteobacteria</taxon>
        <taxon>Sphingomonadales</taxon>
        <taxon>Sphingomonadaceae</taxon>
        <taxon>Novosphingobium</taxon>
    </lineage>
</organism>
<dbReference type="SUPFAM" id="SSF53448">
    <property type="entry name" value="Nucleotide-diphospho-sugar transferases"/>
    <property type="match status" value="1"/>
</dbReference>